<comment type="caution">
    <text evidence="2">The sequence shown here is derived from an EMBL/GenBank/DDBJ whole genome shotgun (WGS) entry which is preliminary data.</text>
</comment>
<gene>
    <name evidence="2" type="ORF">ACG02S_08250</name>
</gene>
<dbReference type="GO" id="GO:0016757">
    <property type="term" value="F:glycosyltransferase activity"/>
    <property type="evidence" value="ECO:0007669"/>
    <property type="project" value="UniProtKB-KW"/>
</dbReference>
<dbReference type="Pfam" id="PF00535">
    <property type="entry name" value="Glycos_transf_2"/>
    <property type="match status" value="1"/>
</dbReference>
<dbReference type="PANTHER" id="PTHR22916">
    <property type="entry name" value="GLYCOSYLTRANSFERASE"/>
    <property type="match status" value="1"/>
</dbReference>
<evidence type="ECO:0000313" key="2">
    <source>
        <dbReference type="EMBL" id="MFG6413884.1"/>
    </source>
</evidence>
<dbReference type="InterPro" id="IPR029044">
    <property type="entry name" value="Nucleotide-diphossugar_trans"/>
</dbReference>
<evidence type="ECO:0000313" key="3">
    <source>
        <dbReference type="Proteomes" id="UP001606300"/>
    </source>
</evidence>
<dbReference type="RefSeq" id="WP_394469956.1">
    <property type="nucleotide sequence ID" value="NZ_JBIGHY010000002.1"/>
</dbReference>
<name>A0ABW7EKJ6_9BURK</name>
<sequence length="231" mass="26796">MNAKPLVSVIVPVFNQERYIGRCLRSLLHQTLHSHQYEIIVIDDGSTDRTPYALELFHDAVVPLRNERNQGLPASLNRGIRAARGDFIVRVDSDDYVNANFLNILHFFLDQNPAHDAVACDYLLVDDHEEVLERMNCMEQPIACGIMFRKAQLLATGLYDESFHRHEERELRIRFEQKHHIARLELPLYRYRRHGNNITNDLDAMELHRQRLISKHGADGSSTSSARRSMQ</sequence>
<keyword evidence="2" id="KW-0328">Glycosyltransferase</keyword>
<dbReference type="CDD" id="cd00761">
    <property type="entry name" value="Glyco_tranf_GTA_type"/>
    <property type="match status" value="1"/>
</dbReference>
<keyword evidence="2" id="KW-0808">Transferase</keyword>
<dbReference type="EMBL" id="JBIGHY010000002">
    <property type="protein sequence ID" value="MFG6413884.1"/>
    <property type="molecule type" value="Genomic_DNA"/>
</dbReference>
<reference evidence="2 3" key="1">
    <citation type="submission" date="2024-09" db="EMBL/GenBank/DDBJ databases">
        <title>Novel species of the genus Pelomonas and Roseateles isolated from streams.</title>
        <authorList>
            <person name="Lu H."/>
        </authorList>
    </citation>
    <scope>NUCLEOTIDE SEQUENCE [LARGE SCALE GENOMIC DNA]</scope>
    <source>
        <strain evidence="2 3">DC23W</strain>
    </source>
</reference>
<protein>
    <submittedName>
        <fullName evidence="2">Glycosyltransferase family A protein</fullName>
        <ecNumber evidence="2">2.4.-.-</ecNumber>
    </submittedName>
</protein>
<dbReference type="PANTHER" id="PTHR22916:SF3">
    <property type="entry name" value="UDP-GLCNAC:BETAGAL BETA-1,3-N-ACETYLGLUCOSAMINYLTRANSFERASE-LIKE PROTEIN 1"/>
    <property type="match status" value="1"/>
</dbReference>
<evidence type="ECO:0000259" key="1">
    <source>
        <dbReference type="Pfam" id="PF00535"/>
    </source>
</evidence>
<proteinExistence type="predicted"/>
<dbReference type="InterPro" id="IPR001173">
    <property type="entry name" value="Glyco_trans_2-like"/>
</dbReference>
<keyword evidence="3" id="KW-1185">Reference proteome</keyword>
<dbReference type="Gene3D" id="3.90.550.10">
    <property type="entry name" value="Spore Coat Polysaccharide Biosynthesis Protein SpsA, Chain A"/>
    <property type="match status" value="1"/>
</dbReference>
<dbReference type="SUPFAM" id="SSF53448">
    <property type="entry name" value="Nucleotide-diphospho-sugar transferases"/>
    <property type="match status" value="1"/>
</dbReference>
<organism evidence="2 3">
    <name type="scientific">Pelomonas dachongensis</name>
    <dbReference type="NCBI Taxonomy" id="3299029"/>
    <lineage>
        <taxon>Bacteria</taxon>
        <taxon>Pseudomonadati</taxon>
        <taxon>Pseudomonadota</taxon>
        <taxon>Betaproteobacteria</taxon>
        <taxon>Burkholderiales</taxon>
        <taxon>Sphaerotilaceae</taxon>
        <taxon>Roseateles</taxon>
    </lineage>
</organism>
<feature type="domain" description="Glycosyltransferase 2-like" evidence="1">
    <location>
        <begin position="8"/>
        <end position="119"/>
    </location>
</feature>
<accession>A0ABW7EKJ6</accession>
<dbReference type="EC" id="2.4.-.-" evidence="2"/>
<dbReference type="Proteomes" id="UP001606300">
    <property type="component" value="Unassembled WGS sequence"/>
</dbReference>